<dbReference type="RefSeq" id="WP_191724487.1">
    <property type="nucleotide sequence ID" value="NZ_JACSQK010000009.1"/>
</dbReference>
<accession>A0ABR8SF19</accession>
<evidence type="ECO:0008006" key="6">
    <source>
        <dbReference type="Google" id="ProtNLM"/>
    </source>
</evidence>
<reference evidence="4 5" key="1">
    <citation type="submission" date="2020-08" db="EMBL/GenBank/DDBJ databases">
        <title>A Genomic Blueprint of the Chicken Gut Microbiome.</title>
        <authorList>
            <person name="Gilroy R."/>
            <person name="Ravi A."/>
            <person name="Getino M."/>
            <person name="Pursley I."/>
            <person name="Horton D.L."/>
            <person name="Alikhan N.-F."/>
            <person name="Baker D."/>
            <person name="Gharbi K."/>
            <person name="Hall N."/>
            <person name="Watson M."/>
            <person name="Adriaenssens E.M."/>
            <person name="Foster-Nyarko E."/>
            <person name="Jarju S."/>
            <person name="Secka A."/>
            <person name="Antonio M."/>
            <person name="Oren A."/>
            <person name="Chaudhuri R."/>
            <person name="La Ragione R.M."/>
            <person name="Hildebrand F."/>
            <person name="Pallen M.J."/>
        </authorList>
    </citation>
    <scope>NUCLEOTIDE SEQUENCE [LARGE SCALE GENOMIC DNA]</scope>
    <source>
        <strain evidence="4 5">Sa2CVA6</strain>
    </source>
</reference>
<feature type="region of interest" description="Disordered" evidence="2">
    <location>
        <begin position="350"/>
        <end position="395"/>
    </location>
</feature>
<dbReference type="EMBL" id="JACSQK010000009">
    <property type="protein sequence ID" value="MBD7962071.1"/>
    <property type="molecule type" value="Genomic_DNA"/>
</dbReference>
<feature type="coiled-coil region" evidence="1">
    <location>
        <begin position="252"/>
        <end position="279"/>
    </location>
</feature>
<proteinExistence type="predicted"/>
<gene>
    <name evidence="4" type="ORF">H9646_16495</name>
</gene>
<name>A0ABR8SF19_9BURK</name>
<sequence>MKIRDFLILAGSVAAASHVSALSLGNTQGQVQLGSPIDLVFPIQPDAGQTADSSCITAEIWMGNAALTGSQVLVTAQDKSVRVRSTAPVYEPLITLKLRAGCVNAVSRSYTFFADPPKSLAASVEPIDLSTIQASPPAATAVTALRPAAVKNTAAANKAPRVAKKAVNPTAALAQPLAPAAAAAAQTVIAEPVAPKESTQEPAAAPASAEKSRLRIEPLDGLDTPPESTPPNQGEAQSFTSAEIDTQTQAILDANQTRLEALEKQLLSMQSQLTSNRAATANLQSQLVQAQNPDLPLWVHILLGLLALALATIAWLLQRIKKERQTAQSSWANTVLAVEDSLHAASVDTRPTASVPALHEAERQSTPAASAFSAVEAGPADTRTSGTDTQPAPALPDLEEADFYAAFEQPASPPPAAEQAPPLPSIAEVLTAQALFDVQEQAEFYASIGENDQAIQILQAHIAEHAASAPLAYIELLQLLYRLSRTEAFEEVREKFEAHFNVQVPNFLGFSRKGRDLSAYPEVLGQIEALWPTDEVQGLMRDLIVRRPAPNHTETNTRFDLAAFDDLLMLYNVAQTTPASSRGQLPGRVRMTPLEVPLPELAFDSPPAPAMQSSNSPGPTATLASAPLPLHEAHLDMLTATPMHAPLPASSLQNDSPFQSPAHFAPSEVLVDDLSLDWDTSKTEAPPTPATDSSSIDEEIDFFTMDERDLPASPPRDKGQ</sequence>
<feature type="compositionally biased region" description="Polar residues" evidence="2">
    <location>
        <begin position="230"/>
        <end position="239"/>
    </location>
</feature>
<keyword evidence="5" id="KW-1185">Reference proteome</keyword>
<feature type="region of interest" description="Disordered" evidence="2">
    <location>
        <begin position="599"/>
        <end position="624"/>
    </location>
</feature>
<evidence type="ECO:0000256" key="1">
    <source>
        <dbReference type="SAM" id="Coils"/>
    </source>
</evidence>
<comment type="caution">
    <text evidence="4">The sequence shown here is derived from an EMBL/GenBank/DDBJ whole genome shotgun (WGS) entry which is preliminary data.</text>
</comment>
<protein>
    <recommendedName>
        <fullName evidence="6">Tfp pilus assembly protein FimV</fullName>
    </recommendedName>
</protein>
<evidence type="ECO:0000313" key="5">
    <source>
        <dbReference type="Proteomes" id="UP000634919"/>
    </source>
</evidence>
<feature type="region of interest" description="Disordered" evidence="2">
    <location>
        <begin position="675"/>
        <end position="720"/>
    </location>
</feature>
<keyword evidence="3" id="KW-0472">Membrane</keyword>
<organism evidence="4 5">
    <name type="scientific">Comamonas avium</name>
    <dbReference type="NCBI Taxonomy" id="2762231"/>
    <lineage>
        <taxon>Bacteria</taxon>
        <taxon>Pseudomonadati</taxon>
        <taxon>Pseudomonadota</taxon>
        <taxon>Betaproteobacteria</taxon>
        <taxon>Burkholderiales</taxon>
        <taxon>Comamonadaceae</taxon>
        <taxon>Comamonas</taxon>
    </lineage>
</organism>
<dbReference type="Proteomes" id="UP000634919">
    <property type="component" value="Unassembled WGS sequence"/>
</dbReference>
<evidence type="ECO:0000256" key="2">
    <source>
        <dbReference type="SAM" id="MobiDB-lite"/>
    </source>
</evidence>
<feature type="region of interest" description="Disordered" evidence="2">
    <location>
        <begin position="193"/>
        <end position="239"/>
    </location>
</feature>
<feature type="transmembrane region" description="Helical" evidence="3">
    <location>
        <begin position="297"/>
        <end position="317"/>
    </location>
</feature>
<keyword evidence="1" id="KW-0175">Coiled coil</keyword>
<evidence type="ECO:0000256" key="3">
    <source>
        <dbReference type="SAM" id="Phobius"/>
    </source>
</evidence>
<keyword evidence="3" id="KW-0812">Transmembrane</keyword>
<feature type="compositionally biased region" description="Basic and acidic residues" evidence="2">
    <location>
        <begin position="705"/>
        <end position="720"/>
    </location>
</feature>
<evidence type="ECO:0000313" key="4">
    <source>
        <dbReference type="EMBL" id="MBD7962071.1"/>
    </source>
</evidence>
<keyword evidence="3" id="KW-1133">Transmembrane helix</keyword>
<feature type="compositionally biased region" description="Polar residues" evidence="2">
    <location>
        <begin position="611"/>
        <end position="623"/>
    </location>
</feature>